<sequence>MSETGQSGGTDHDASPPADPWKGFRGVCSGILILEMIVVLLAIPVAVNFSDIPGPSWLPTVFVLCAAALLFWACAVQSKPWAFALDFGLQFVLVAGWLLHPAIGVTGLVFVVVWSLVWWMRRGVRKAQGSRGNT</sequence>
<evidence type="ECO:0008006" key="4">
    <source>
        <dbReference type="Google" id="ProtNLM"/>
    </source>
</evidence>
<dbReference type="Pfam" id="PF14017">
    <property type="entry name" value="DUF4233"/>
    <property type="match status" value="1"/>
</dbReference>
<feature type="transmembrane region" description="Helical" evidence="1">
    <location>
        <begin position="24"/>
        <end position="45"/>
    </location>
</feature>
<name>D6Z8D8_SEGRD</name>
<dbReference type="EMBL" id="CP001958">
    <property type="protein sequence ID" value="ADG98218.1"/>
    <property type="molecule type" value="Genomic_DNA"/>
</dbReference>
<dbReference type="eggNOG" id="ENOG5032TW9">
    <property type="taxonomic scope" value="Bacteria"/>
</dbReference>
<gene>
    <name evidence="2" type="ordered locus">Srot_1758</name>
</gene>
<evidence type="ECO:0000313" key="3">
    <source>
        <dbReference type="Proteomes" id="UP000002247"/>
    </source>
</evidence>
<organism evidence="2 3">
    <name type="scientific">Segniliparus rotundus (strain ATCC BAA-972 / CDC 1076 / CIP 108378 / DSM 44985 / JCM 13578)</name>
    <dbReference type="NCBI Taxonomy" id="640132"/>
    <lineage>
        <taxon>Bacteria</taxon>
        <taxon>Bacillati</taxon>
        <taxon>Actinomycetota</taxon>
        <taxon>Actinomycetes</taxon>
        <taxon>Mycobacteriales</taxon>
        <taxon>Segniliparaceae</taxon>
        <taxon>Segniliparus</taxon>
    </lineage>
</organism>
<dbReference type="KEGG" id="srt:Srot_1758"/>
<dbReference type="RefSeq" id="WP_013138671.1">
    <property type="nucleotide sequence ID" value="NC_014168.1"/>
</dbReference>
<feature type="transmembrane region" description="Helical" evidence="1">
    <location>
        <begin position="57"/>
        <end position="78"/>
    </location>
</feature>
<dbReference type="InterPro" id="IPR025327">
    <property type="entry name" value="DUF4233"/>
</dbReference>
<dbReference type="Proteomes" id="UP000002247">
    <property type="component" value="Chromosome"/>
</dbReference>
<dbReference type="HOGENOM" id="CLU_125367_1_0_11"/>
<evidence type="ECO:0000256" key="1">
    <source>
        <dbReference type="SAM" id="Phobius"/>
    </source>
</evidence>
<keyword evidence="1" id="KW-0812">Transmembrane</keyword>
<protein>
    <recommendedName>
        <fullName evidence="4">DUF4233 domain-containing protein</fullName>
    </recommendedName>
</protein>
<keyword evidence="3" id="KW-1185">Reference proteome</keyword>
<keyword evidence="1" id="KW-1133">Transmembrane helix</keyword>
<reference evidence="2 3" key="1">
    <citation type="journal article" date="2010" name="Stand. Genomic Sci.">
        <title>Complete genome sequence of Segniliparus rotundus type strain (CDC 1076).</title>
        <authorList>
            <person name="Sikorski J."/>
            <person name="Lapidus A."/>
            <person name="Copeland A."/>
            <person name="Misra M."/>
            <person name="Glavina Del Rio T."/>
            <person name="Nolan M."/>
            <person name="Lucas S."/>
            <person name="Chen F."/>
            <person name="Tice H."/>
            <person name="Cheng J.F."/>
            <person name="Jando M."/>
            <person name="Schneider S."/>
            <person name="Bruce D."/>
            <person name="Goodwin L."/>
            <person name="Pitluck S."/>
            <person name="Liolios K."/>
            <person name="Mikhailova N."/>
            <person name="Pati A."/>
            <person name="Ivanova N."/>
            <person name="Mavromatis K."/>
            <person name="Chen A."/>
            <person name="Palaniappan K."/>
            <person name="Chertkov O."/>
            <person name="Land M."/>
            <person name="Hauser L."/>
            <person name="Chang Y.J."/>
            <person name="Jeffries C.D."/>
            <person name="Brettin T."/>
            <person name="Detter J.C."/>
            <person name="Han C."/>
            <person name="Rohde M."/>
            <person name="Goker M."/>
            <person name="Bristow J."/>
            <person name="Eisen J.A."/>
            <person name="Markowitz V."/>
            <person name="Hugenholtz P."/>
            <person name="Kyrpides N.C."/>
            <person name="Klenk H.P."/>
        </authorList>
    </citation>
    <scope>NUCLEOTIDE SEQUENCE [LARGE SCALE GENOMIC DNA]</scope>
    <source>
        <strain evidence="3">ATCC BAA-972 / CDC 1076 / CIP 108378 / DSM 44985 / JCM 13578</strain>
    </source>
</reference>
<feature type="transmembrane region" description="Helical" evidence="1">
    <location>
        <begin position="98"/>
        <end position="119"/>
    </location>
</feature>
<dbReference type="OrthoDB" id="4773077at2"/>
<proteinExistence type="predicted"/>
<dbReference type="AlphaFoldDB" id="D6Z8D8"/>
<accession>D6Z8D8</accession>
<keyword evidence="1" id="KW-0472">Membrane</keyword>
<dbReference type="STRING" id="640132.Srot_1758"/>
<evidence type="ECO:0000313" key="2">
    <source>
        <dbReference type="EMBL" id="ADG98218.1"/>
    </source>
</evidence>